<comment type="subcellular location">
    <subcellularLocation>
        <location evidence="1">Cell membrane</location>
        <topology evidence="1">Multi-pass membrane protein</topology>
    </subcellularLocation>
</comment>
<accession>A0A381PGR7</accession>
<evidence type="ECO:0000256" key="7">
    <source>
        <dbReference type="ARBA" id="ARBA00023136"/>
    </source>
</evidence>
<evidence type="ECO:0000256" key="6">
    <source>
        <dbReference type="ARBA" id="ARBA00022989"/>
    </source>
</evidence>
<proteinExistence type="inferred from homology"/>
<sequence length="310" mass="33432">MNAFLLFDNISGIFFVFLNVVTPVFILVLIGYFIGPRLQVQARSLSRPAYFVFVPAFVFNIISKTQIEAELAFQMVAYIFAAQVAVAFLGFLVAKALRQSKEVSAAFVLIATFGNVGNFGLPLIEFRLGDASRTPATIYFLAILFISFVICVGVASWARSGGVTAVFSVFKTPALLALIPALAFNMSGVEVPIFLSRLSGLLGQAMIPVMLITLGVQMGEIDKIKINFNVFAASTVRLIGGPVLALLLVPFFGLEGMERSTGILQAAMPAAVLASIIALEYKLCPEFVTTTVLFSTLYSILSLTIILTII</sequence>
<evidence type="ECO:0000256" key="2">
    <source>
        <dbReference type="ARBA" id="ARBA00010145"/>
    </source>
</evidence>
<protein>
    <recommendedName>
        <fullName evidence="10">Transporter</fullName>
    </recommendedName>
</protein>
<keyword evidence="3" id="KW-0813">Transport</keyword>
<keyword evidence="5 8" id="KW-0812">Transmembrane</keyword>
<dbReference type="GO" id="GO:0005886">
    <property type="term" value="C:plasma membrane"/>
    <property type="evidence" value="ECO:0007669"/>
    <property type="project" value="UniProtKB-SubCell"/>
</dbReference>
<feature type="transmembrane region" description="Helical" evidence="8">
    <location>
        <begin position="228"/>
        <end position="251"/>
    </location>
</feature>
<evidence type="ECO:0000256" key="8">
    <source>
        <dbReference type="SAM" id="Phobius"/>
    </source>
</evidence>
<feature type="transmembrane region" description="Helical" evidence="8">
    <location>
        <begin position="288"/>
        <end position="309"/>
    </location>
</feature>
<organism evidence="9">
    <name type="scientific">marine metagenome</name>
    <dbReference type="NCBI Taxonomy" id="408172"/>
    <lineage>
        <taxon>unclassified sequences</taxon>
        <taxon>metagenomes</taxon>
        <taxon>ecological metagenomes</taxon>
    </lineage>
</organism>
<keyword evidence="7 8" id="KW-0472">Membrane</keyword>
<dbReference type="AlphaFoldDB" id="A0A381PGR7"/>
<comment type="similarity">
    <text evidence="2">Belongs to the auxin efflux carrier (TC 2.A.69) family.</text>
</comment>
<feature type="transmembrane region" description="Helical" evidence="8">
    <location>
        <begin position="45"/>
        <end position="63"/>
    </location>
</feature>
<feature type="transmembrane region" description="Helical" evidence="8">
    <location>
        <begin position="75"/>
        <end position="94"/>
    </location>
</feature>
<feature type="transmembrane region" description="Helical" evidence="8">
    <location>
        <begin position="136"/>
        <end position="158"/>
    </location>
</feature>
<name>A0A381PGR7_9ZZZZ</name>
<dbReference type="PANTHER" id="PTHR36838:SF1">
    <property type="entry name" value="SLR1864 PROTEIN"/>
    <property type="match status" value="1"/>
</dbReference>
<feature type="transmembrane region" description="Helical" evidence="8">
    <location>
        <begin position="165"/>
        <end position="186"/>
    </location>
</feature>
<gene>
    <name evidence="9" type="ORF">METZ01_LOCUS18984</name>
</gene>
<dbReference type="InterPro" id="IPR038770">
    <property type="entry name" value="Na+/solute_symporter_sf"/>
</dbReference>
<evidence type="ECO:0000256" key="1">
    <source>
        <dbReference type="ARBA" id="ARBA00004651"/>
    </source>
</evidence>
<dbReference type="GO" id="GO:0055085">
    <property type="term" value="P:transmembrane transport"/>
    <property type="evidence" value="ECO:0007669"/>
    <property type="project" value="InterPro"/>
</dbReference>
<evidence type="ECO:0008006" key="10">
    <source>
        <dbReference type="Google" id="ProtNLM"/>
    </source>
</evidence>
<dbReference type="InterPro" id="IPR004776">
    <property type="entry name" value="Mem_transp_PIN-like"/>
</dbReference>
<dbReference type="EMBL" id="UINC01000976">
    <property type="protein sequence ID" value="SUZ66130.1"/>
    <property type="molecule type" value="Genomic_DNA"/>
</dbReference>
<dbReference type="PANTHER" id="PTHR36838">
    <property type="entry name" value="AUXIN EFFLUX CARRIER FAMILY PROTEIN"/>
    <property type="match status" value="1"/>
</dbReference>
<evidence type="ECO:0000256" key="4">
    <source>
        <dbReference type="ARBA" id="ARBA00022475"/>
    </source>
</evidence>
<feature type="transmembrane region" description="Helical" evidence="8">
    <location>
        <begin position="198"/>
        <end position="216"/>
    </location>
</feature>
<feature type="transmembrane region" description="Helical" evidence="8">
    <location>
        <begin position="106"/>
        <end position="124"/>
    </location>
</feature>
<keyword evidence="4" id="KW-1003">Cell membrane</keyword>
<feature type="transmembrane region" description="Helical" evidence="8">
    <location>
        <begin position="12"/>
        <end position="33"/>
    </location>
</feature>
<reference evidence="9" key="1">
    <citation type="submission" date="2018-05" db="EMBL/GenBank/DDBJ databases">
        <authorList>
            <person name="Lanie J.A."/>
            <person name="Ng W.-L."/>
            <person name="Kazmierczak K.M."/>
            <person name="Andrzejewski T.M."/>
            <person name="Davidsen T.M."/>
            <person name="Wayne K.J."/>
            <person name="Tettelin H."/>
            <person name="Glass J.I."/>
            <person name="Rusch D."/>
            <person name="Podicherti R."/>
            <person name="Tsui H.-C.T."/>
            <person name="Winkler M.E."/>
        </authorList>
    </citation>
    <scope>NUCLEOTIDE SEQUENCE</scope>
</reference>
<evidence type="ECO:0000256" key="3">
    <source>
        <dbReference type="ARBA" id="ARBA00022448"/>
    </source>
</evidence>
<feature type="transmembrane region" description="Helical" evidence="8">
    <location>
        <begin position="263"/>
        <end position="281"/>
    </location>
</feature>
<keyword evidence="6 8" id="KW-1133">Transmembrane helix</keyword>
<dbReference type="Gene3D" id="1.20.1530.20">
    <property type="match status" value="1"/>
</dbReference>
<dbReference type="Pfam" id="PF03547">
    <property type="entry name" value="Mem_trans"/>
    <property type="match status" value="2"/>
</dbReference>
<evidence type="ECO:0000313" key="9">
    <source>
        <dbReference type="EMBL" id="SUZ66130.1"/>
    </source>
</evidence>
<evidence type="ECO:0000256" key="5">
    <source>
        <dbReference type="ARBA" id="ARBA00022692"/>
    </source>
</evidence>